<evidence type="ECO:0000256" key="2">
    <source>
        <dbReference type="ARBA" id="ARBA00009863"/>
    </source>
</evidence>
<keyword evidence="6" id="KW-0687">Ribonucleoprotein</keyword>
<comment type="caution">
    <text evidence="9">The sequence shown here is derived from an EMBL/GenBank/DDBJ whole genome shotgun (WGS) entry which is preliminary data.</text>
</comment>
<keyword evidence="10" id="KW-1185">Reference proteome</keyword>
<dbReference type="InterPro" id="IPR019368">
    <property type="entry name" value="Ribosomal_mS29"/>
</dbReference>
<dbReference type="InterPro" id="IPR027417">
    <property type="entry name" value="P-loop_NTPase"/>
</dbReference>
<dbReference type="GO" id="GO:0005763">
    <property type="term" value="C:mitochondrial small ribosomal subunit"/>
    <property type="evidence" value="ECO:0007669"/>
    <property type="project" value="TreeGrafter"/>
</dbReference>
<dbReference type="Gene3D" id="3.40.50.300">
    <property type="entry name" value="P-loop containing nucleotide triphosphate hydrolases"/>
    <property type="match status" value="1"/>
</dbReference>
<dbReference type="PANTHER" id="PTHR12810">
    <property type="entry name" value="MITOCHONDRIAL 28S RIBOSOMAL PROTEIN S29"/>
    <property type="match status" value="1"/>
</dbReference>
<accession>A0A9N9GCU1</accession>
<evidence type="ECO:0000256" key="4">
    <source>
        <dbReference type="ARBA" id="ARBA00022980"/>
    </source>
</evidence>
<keyword evidence="3" id="KW-0809">Transit peptide</keyword>
<protein>
    <recommendedName>
        <fullName evidence="7">Small ribosomal subunit protein mS29</fullName>
    </recommendedName>
</protein>
<evidence type="ECO:0000256" key="6">
    <source>
        <dbReference type="ARBA" id="ARBA00023274"/>
    </source>
</evidence>
<evidence type="ECO:0000313" key="10">
    <source>
        <dbReference type="Proteomes" id="UP000789572"/>
    </source>
</evidence>
<keyword evidence="4" id="KW-0689">Ribosomal protein</keyword>
<reference evidence="9" key="1">
    <citation type="submission" date="2021-06" db="EMBL/GenBank/DDBJ databases">
        <authorList>
            <person name="Kallberg Y."/>
            <person name="Tangrot J."/>
            <person name="Rosling A."/>
        </authorList>
    </citation>
    <scope>NUCLEOTIDE SEQUENCE</scope>
    <source>
        <strain evidence="9">IA702</strain>
    </source>
</reference>
<dbReference type="GO" id="GO:0003735">
    <property type="term" value="F:structural constituent of ribosome"/>
    <property type="evidence" value="ECO:0007669"/>
    <property type="project" value="TreeGrafter"/>
</dbReference>
<dbReference type="AlphaFoldDB" id="A0A9N9GCU1"/>
<dbReference type="PANTHER" id="PTHR12810:SF0">
    <property type="entry name" value="SMALL RIBOSOMAL SUBUNIT PROTEIN MS29"/>
    <property type="match status" value="1"/>
</dbReference>
<evidence type="ECO:0000256" key="8">
    <source>
        <dbReference type="SAM" id="MobiDB-lite"/>
    </source>
</evidence>
<name>A0A9N9GCU1_9GLOM</name>
<evidence type="ECO:0000256" key="3">
    <source>
        <dbReference type="ARBA" id="ARBA00022946"/>
    </source>
</evidence>
<evidence type="ECO:0000256" key="7">
    <source>
        <dbReference type="ARBA" id="ARBA00035140"/>
    </source>
</evidence>
<evidence type="ECO:0000256" key="1">
    <source>
        <dbReference type="ARBA" id="ARBA00004173"/>
    </source>
</evidence>
<gene>
    <name evidence="9" type="ORF">POCULU_LOCUS7471</name>
</gene>
<feature type="compositionally biased region" description="Polar residues" evidence="8">
    <location>
        <begin position="65"/>
        <end position="78"/>
    </location>
</feature>
<dbReference type="SUPFAM" id="SSF52540">
    <property type="entry name" value="P-loop containing nucleoside triphosphate hydrolases"/>
    <property type="match status" value="1"/>
</dbReference>
<evidence type="ECO:0000313" key="9">
    <source>
        <dbReference type="EMBL" id="CAG8601177.1"/>
    </source>
</evidence>
<organism evidence="9 10">
    <name type="scientific">Paraglomus occultum</name>
    <dbReference type="NCBI Taxonomy" id="144539"/>
    <lineage>
        <taxon>Eukaryota</taxon>
        <taxon>Fungi</taxon>
        <taxon>Fungi incertae sedis</taxon>
        <taxon>Mucoromycota</taxon>
        <taxon>Glomeromycotina</taxon>
        <taxon>Glomeromycetes</taxon>
        <taxon>Paraglomerales</taxon>
        <taxon>Paraglomeraceae</taxon>
        <taxon>Paraglomus</taxon>
    </lineage>
</organism>
<sequence length="431" mass="48345">MSSARFRFLLNHKYLFGAKLINIQRASFSTTIPALAKAQVKKEVKKKAPAFKQVRNEEKPKGKRSQSSTGFHESNVGKSNPKFYKQKPIVQVEEAKPGGLSVDAVGKMYTYPNDIMEKINVFGVPLVMSKEMKIFPKLSWVARDATLDLAKKLDESKNKPSTETRIILVGPLGVGKSSILLQMVGHALAADWIVIYIPSAIDLINGKYAYVQVSSDNYVQPTLIVKILKQVHSVNNDKFTVQDYKTIADLIDRSKSGPAAQTALEQMFDIIDKSSMPVLLAIDEINALYVTTEYTSPDHTLLEPGKLLLPRTLLEYISGRKKFRNGAVIGATSLVHKPTLSYALDAALHLTEVSPWKQVSPEIARYINKEVKRYNISEYSKDEAKTLLDFYIRNNVVHEDADATTSESFTKKYMLSNGNARKFLEYCSKRL</sequence>
<feature type="region of interest" description="Disordered" evidence="8">
    <location>
        <begin position="47"/>
        <end position="81"/>
    </location>
</feature>
<evidence type="ECO:0000256" key="5">
    <source>
        <dbReference type="ARBA" id="ARBA00023128"/>
    </source>
</evidence>
<dbReference type="OrthoDB" id="274828at2759"/>
<keyword evidence="5" id="KW-0496">Mitochondrion</keyword>
<proteinExistence type="inferred from homology"/>
<comment type="subcellular location">
    <subcellularLocation>
        <location evidence="1">Mitochondrion</location>
    </subcellularLocation>
</comment>
<comment type="similarity">
    <text evidence="2">Belongs to the mitochondrion-specific ribosomal protein mS29 family.</text>
</comment>
<dbReference type="Pfam" id="PF10236">
    <property type="entry name" value="DAP3"/>
    <property type="match status" value="1"/>
</dbReference>
<dbReference type="EMBL" id="CAJVPJ010001707">
    <property type="protein sequence ID" value="CAG8601177.1"/>
    <property type="molecule type" value="Genomic_DNA"/>
</dbReference>
<dbReference type="Proteomes" id="UP000789572">
    <property type="component" value="Unassembled WGS sequence"/>
</dbReference>